<dbReference type="Pfam" id="PF00072">
    <property type="entry name" value="Response_reg"/>
    <property type="match status" value="1"/>
</dbReference>
<accession>A0A839AEX7</accession>
<organism evidence="6 7">
    <name type="scientific">Stappia albiluteola</name>
    <dbReference type="NCBI Taxonomy" id="2758565"/>
    <lineage>
        <taxon>Bacteria</taxon>
        <taxon>Pseudomonadati</taxon>
        <taxon>Pseudomonadota</taxon>
        <taxon>Alphaproteobacteria</taxon>
        <taxon>Hyphomicrobiales</taxon>
        <taxon>Stappiaceae</taxon>
        <taxon>Stappia</taxon>
    </lineage>
</organism>
<gene>
    <name evidence="6" type="ORF">H2509_10685</name>
</gene>
<proteinExistence type="predicted"/>
<evidence type="ECO:0000313" key="7">
    <source>
        <dbReference type="Proteomes" id="UP000541109"/>
    </source>
</evidence>
<evidence type="ECO:0000259" key="5">
    <source>
        <dbReference type="PROSITE" id="PS50110"/>
    </source>
</evidence>
<comment type="caution">
    <text evidence="6">The sequence shown here is derived from an EMBL/GenBank/DDBJ whole genome shotgun (WGS) entry which is preliminary data.</text>
</comment>
<dbReference type="Proteomes" id="UP000541109">
    <property type="component" value="Unassembled WGS sequence"/>
</dbReference>
<keyword evidence="1 3" id="KW-0597">Phosphoprotein</keyword>
<dbReference type="InterPro" id="IPR011006">
    <property type="entry name" value="CheY-like_superfamily"/>
</dbReference>
<dbReference type="PANTHER" id="PTHR45339:SF1">
    <property type="entry name" value="HYBRID SIGNAL TRANSDUCTION HISTIDINE KINASE J"/>
    <property type="match status" value="1"/>
</dbReference>
<dbReference type="SUPFAM" id="SSF52172">
    <property type="entry name" value="CheY-like"/>
    <property type="match status" value="1"/>
</dbReference>
<feature type="domain" description="Response regulatory" evidence="5">
    <location>
        <begin position="10"/>
        <end position="128"/>
    </location>
</feature>
<evidence type="ECO:0000256" key="4">
    <source>
        <dbReference type="SAM" id="MobiDB-lite"/>
    </source>
</evidence>
<dbReference type="PROSITE" id="PS50110">
    <property type="entry name" value="RESPONSE_REGULATORY"/>
    <property type="match status" value="1"/>
</dbReference>
<dbReference type="CDD" id="cd17546">
    <property type="entry name" value="REC_hyHK_CKI1_RcsC-like"/>
    <property type="match status" value="1"/>
</dbReference>
<keyword evidence="2" id="KW-0902">Two-component regulatory system</keyword>
<dbReference type="PANTHER" id="PTHR45339">
    <property type="entry name" value="HYBRID SIGNAL TRANSDUCTION HISTIDINE KINASE J"/>
    <property type="match status" value="1"/>
</dbReference>
<evidence type="ECO:0000256" key="2">
    <source>
        <dbReference type="ARBA" id="ARBA00023012"/>
    </source>
</evidence>
<reference evidence="6 7" key="1">
    <citation type="submission" date="2020-07" db="EMBL/GenBank/DDBJ databases">
        <title>Stappia sp., F7233, whole genome shotgun sequencing project.</title>
        <authorList>
            <person name="Jiang S."/>
            <person name="Liu Z.W."/>
            <person name="Du Z.J."/>
        </authorList>
    </citation>
    <scope>NUCLEOTIDE SEQUENCE [LARGE SCALE GENOMIC DNA]</scope>
    <source>
        <strain evidence="6 7">F7233</strain>
    </source>
</reference>
<evidence type="ECO:0000256" key="1">
    <source>
        <dbReference type="ARBA" id="ARBA00022553"/>
    </source>
</evidence>
<feature type="region of interest" description="Disordered" evidence="4">
    <location>
        <begin position="146"/>
        <end position="212"/>
    </location>
</feature>
<keyword evidence="7" id="KW-1185">Reference proteome</keyword>
<name>A0A839AEX7_9HYPH</name>
<feature type="modified residue" description="4-aspartylphosphate" evidence="3">
    <location>
        <position position="60"/>
    </location>
</feature>
<dbReference type="InterPro" id="IPR001789">
    <property type="entry name" value="Sig_transdc_resp-reg_receiver"/>
</dbReference>
<feature type="compositionally biased region" description="Polar residues" evidence="4">
    <location>
        <begin position="201"/>
        <end position="212"/>
    </location>
</feature>
<evidence type="ECO:0000313" key="6">
    <source>
        <dbReference type="EMBL" id="MBA5777588.1"/>
    </source>
</evidence>
<dbReference type="AlphaFoldDB" id="A0A839AEX7"/>
<dbReference type="GO" id="GO:0000160">
    <property type="term" value="P:phosphorelay signal transduction system"/>
    <property type="evidence" value="ECO:0007669"/>
    <property type="project" value="UniProtKB-KW"/>
</dbReference>
<feature type="compositionally biased region" description="Basic and acidic residues" evidence="4">
    <location>
        <begin position="155"/>
        <end position="169"/>
    </location>
</feature>
<protein>
    <submittedName>
        <fullName evidence="6">Response regulator</fullName>
    </submittedName>
</protein>
<dbReference type="Gene3D" id="3.40.50.2300">
    <property type="match status" value="1"/>
</dbReference>
<dbReference type="SMART" id="SM00448">
    <property type="entry name" value="REC"/>
    <property type="match status" value="1"/>
</dbReference>
<evidence type="ECO:0000256" key="3">
    <source>
        <dbReference type="PROSITE-ProRule" id="PRU00169"/>
    </source>
</evidence>
<sequence length="212" mass="23417">MPKLEFTGLRVLVAEDNPHMRKLLFTLLSGLGLRSIAMAEDGIDAYEAFKRQAPDIMLVDWQMPIMNGAELTRLIRNGPEPSCFVPIIAVTAFSEKRHVLAARDCGVTEILCKPVSAKGIYLRIVNCILNQRNFVRTRGFFGPDRRRFQNPHYTGAERRGGKSDDKYDLDPSDEVTQAAPSERKADSVISSMVARTAGADSGSSSSRKGNAE</sequence>
<dbReference type="EMBL" id="JACFXV010000053">
    <property type="protein sequence ID" value="MBA5777588.1"/>
    <property type="molecule type" value="Genomic_DNA"/>
</dbReference>